<dbReference type="OrthoDB" id="4951845at2759"/>
<dbReference type="Gene3D" id="3.40.30.10">
    <property type="entry name" value="Glutaredoxin"/>
    <property type="match status" value="1"/>
</dbReference>
<dbReference type="EMBL" id="KQ964555">
    <property type="protein sequence ID" value="KXN68914.1"/>
    <property type="molecule type" value="Genomic_DNA"/>
</dbReference>
<sequence>MIQFYQVVNNKGEDMISSSPWVIATELFLKHKNLEFEAIPLTYTEVNSTIDKVTNGKWNKVPTLIFPSTDIVFDSRKIAEYLDEHYPSTTRIIIWDPDLDKLIEEFDKLTSTALIQLASIPLHNTLDAENQAWFKGGLEAMFGISFEKANTNNLVNIQNLLKGFRYIDEYMTPTTEFLNGKVPGIHDYYLMGRIQSFRTICPGFIDELLIDHKHMKVAKWMDMMCELYDNYLYNRKALNQ</sequence>
<dbReference type="PANTHER" id="PTHR43968">
    <property type="match status" value="1"/>
</dbReference>
<dbReference type="GO" id="GO:0005737">
    <property type="term" value="C:cytoplasm"/>
    <property type="evidence" value="ECO:0007669"/>
    <property type="project" value="TreeGrafter"/>
</dbReference>
<organism evidence="2 3">
    <name type="scientific">Conidiobolus coronatus (strain ATCC 28846 / CBS 209.66 / NRRL 28638)</name>
    <name type="common">Delacroixia coronata</name>
    <dbReference type="NCBI Taxonomy" id="796925"/>
    <lineage>
        <taxon>Eukaryota</taxon>
        <taxon>Fungi</taxon>
        <taxon>Fungi incertae sedis</taxon>
        <taxon>Zoopagomycota</taxon>
        <taxon>Entomophthoromycotina</taxon>
        <taxon>Entomophthoromycetes</taxon>
        <taxon>Entomophthorales</taxon>
        <taxon>Ancylistaceae</taxon>
        <taxon>Conidiobolus</taxon>
    </lineage>
</organism>
<dbReference type="AlphaFoldDB" id="A0A137P207"/>
<dbReference type="InterPro" id="IPR050983">
    <property type="entry name" value="GST_Omega/HSP26"/>
</dbReference>
<proteinExistence type="predicted"/>
<accession>A0A137P207</accession>
<dbReference type="Proteomes" id="UP000070444">
    <property type="component" value="Unassembled WGS sequence"/>
</dbReference>
<gene>
    <name evidence="2" type="ORF">CONCODRAFT_8719</name>
</gene>
<protein>
    <recommendedName>
        <fullName evidence="1">GST N-terminal domain-containing protein</fullName>
    </recommendedName>
</protein>
<reference evidence="2 3" key="1">
    <citation type="journal article" date="2015" name="Genome Biol. Evol.">
        <title>Phylogenomic analyses indicate that early fungi evolved digesting cell walls of algal ancestors of land plants.</title>
        <authorList>
            <person name="Chang Y."/>
            <person name="Wang S."/>
            <person name="Sekimoto S."/>
            <person name="Aerts A.L."/>
            <person name="Choi C."/>
            <person name="Clum A."/>
            <person name="LaButti K.M."/>
            <person name="Lindquist E.A."/>
            <person name="Yee Ngan C."/>
            <person name="Ohm R.A."/>
            <person name="Salamov A.A."/>
            <person name="Grigoriev I.V."/>
            <person name="Spatafora J.W."/>
            <person name="Berbee M.L."/>
        </authorList>
    </citation>
    <scope>NUCLEOTIDE SEQUENCE [LARGE SCALE GENOMIC DNA]</scope>
    <source>
        <strain evidence="2 3">NRRL 28638</strain>
    </source>
</reference>
<evidence type="ECO:0000259" key="1">
    <source>
        <dbReference type="Pfam" id="PF13409"/>
    </source>
</evidence>
<name>A0A137P207_CONC2</name>
<feature type="domain" description="GST N-terminal" evidence="1">
    <location>
        <begin position="19"/>
        <end position="84"/>
    </location>
</feature>
<dbReference type="InterPro" id="IPR004045">
    <property type="entry name" value="Glutathione_S-Trfase_N"/>
</dbReference>
<keyword evidence="3" id="KW-1185">Reference proteome</keyword>
<dbReference type="InterPro" id="IPR036249">
    <property type="entry name" value="Thioredoxin-like_sf"/>
</dbReference>
<dbReference type="SUPFAM" id="SSF52833">
    <property type="entry name" value="Thioredoxin-like"/>
    <property type="match status" value="1"/>
</dbReference>
<dbReference type="PANTHER" id="PTHR43968:SF6">
    <property type="entry name" value="GLUTATHIONE S-TRANSFERASE OMEGA"/>
    <property type="match status" value="1"/>
</dbReference>
<evidence type="ECO:0000313" key="2">
    <source>
        <dbReference type="EMBL" id="KXN68914.1"/>
    </source>
</evidence>
<dbReference type="Pfam" id="PF13409">
    <property type="entry name" value="GST_N_2"/>
    <property type="match status" value="1"/>
</dbReference>
<dbReference type="Gene3D" id="1.20.1050.10">
    <property type="match status" value="1"/>
</dbReference>
<evidence type="ECO:0000313" key="3">
    <source>
        <dbReference type="Proteomes" id="UP000070444"/>
    </source>
</evidence>